<dbReference type="Gene3D" id="3.30.160.250">
    <property type="match status" value="1"/>
</dbReference>
<reference evidence="1 2" key="1">
    <citation type="journal article" date="2010" name="Stand. Genomic Sci.">
        <title>Complete genome sequence of Desulfarculus baarsii type strain (2st14).</title>
        <authorList>
            <person name="Sun H."/>
            <person name="Spring S."/>
            <person name="Lapidus A."/>
            <person name="Davenport K."/>
            <person name="Del Rio T.G."/>
            <person name="Tice H."/>
            <person name="Nolan M."/>
            <person name="Copeland A."/>
            <person name="Cheng J.F."/>
            <person name="Lucas S."/>
            <person name="Tapia R."/>
            <person name="Goodwin L."/>
            <person name="Pitluck S."/>
            <person name="Ivanova N."/>
            <person name="Pagani I."/>
            <person name="Mavromatis K."/>
            <person name="Ovchinnikova G."/>
            <person name="Pati A."/>
            <person name="Chen A."/>
            <person name="Palaniappan K."/>
            <person name="Hauser L."/>
            <person name="Chang Y.J."/>
            <person name="Jeffries C.D."/>
            <person name="Detter J.C."/>
            <person name="Han C."/>
            <person name="Rohde M."/>
            <person name="Brambilla E."/>
            <person name="Goker M."/>
            <person name="Woyke T."/>
            <person name="Bristow J."/>
            <person name="Eisen J.A."/>
            <person name="Markowitz V."/>
            <person name="Hugenholtz P."/>
            <person name="Kyrpides N.C."/>
            <person name="Klenk H.P."/>
            <person name="Land M."/>
        </authorList>
    </citation>
    <scope>NUCLEOTIDE SEQUENCE [LARGE SCALE GENOMIC DNA]</scope>
    <source>
        <strain evidence="2">ATCC 33931 / DSM 2075 / LMG 7858 / VKM B-1802 / 2st14</strain>
    </source>
</reference>
<dbReference type="AlphaFoldDB" id="E1QM30"/>
<evidence type="ECO:0000313" key="1">
    <source>
        <dbReference type="EMBL" id="ADK86615.1"/>
    </source>
</evidence>
<dbReference type="InterPro" id="IPR035069">
    <property type="entry name" value="TTHA1013/TTHA0281-like"/>
</dbReference>
<dbReference type="EMBL" id="CP002085">
    <property type="protein sequence ID" value="ADK86615.1"/>
    <property type="molecule type" value="Genomic_DNA"/>
</dbReference>
<keyword evidence="2" id="KW-1185">Reference proteome</keyword>
<dbReference type="HOGENOM" id="CLU_1934622_0_0_7"/>
<proteinExistence type="predicted"/>
<protein>
    <recommendedName>
        <fullName evidence="3">HicB-like antitoxin of toxin-antitoxin system domain-containing protein</fullName>
    </recommendedName>
</protein>
<gene>
    <name evidence="1" type="ordered locus">Deba_3262</name>
</gene>
<evidence type="ECO:0008006" key="3">
    <source>
        <dbReference type="Google" id="ProtNLM"/>
    </source>
</evidence>
<organism evidence="1 2">
    <name type="scientific">Desulfarculus baarsii (strain ATCC 33931 / DSM 2075 / LMG 7858 / VKM B-1802 / 2st14)</name>
    <dbReference type="NCBI Taxonomy" id="644282"/>
    <lineage>
        <taxon>Bacteria</taxon>
        <taxon>Pseudomonadati</taxon>
        <taxon>Thermodesulfobacteriota</taxon>
        <taxon>Desulfarculia</taxon>
        <taxon>Desulfarculales</taxon>
        <taxon>Desulfarculaceae</taxon>
        <taxon>Desulfarculus</taxon>
    </lineage>
</organism>
<dbReference type="Proteomes" id="UP000009047">
    <property type="component" value="Chromosome"/>
</dbReference>
<dbReference type="eggNOG" id="COG1598">
    <property type="taxonomic scope" value="Bacteria"/>
</dbReference>
<name>E1QM30_DESB2</name>
<dbReference type="STRING" id="644282.Deba_3262"/>
<accession>E1QM30</accession>
<dbReference type="RefSeq" id="WP_013260051.1">
    <property type="nucleotide sequence ID" value="NC_014365.1"/>
</dbReference>
<dbReference type="KEGG" id="dbr:Deba_3262"/>
<sequence>MNKNKPDRPALLRAIEGLAAYPAMLLPTAEGGFEVIFPNLPRAKAYGADRDVALANGVEALTAELGLAVAAGETPPRPSEPALLVADDDEPAGAELLLLSPDKQALRRRLGLVKGEGPLDLGLGRLGRGK</sequence>
<dbReference type="SUPFAM" id="SSF143100">
    <property type="entry name" value="TTHA1013/TTHA0281-like"/>
    <property type="match status" value="1"/>
</dbReference>
<evidence type="ECO:0000313" key="2">
    <source>
        <dbReference type="Proteomes" id="UP000009047"/>
    </source>
</evidence>